<dbReference type="RefSeq" id="WP_062942439.1">
    <property type="nucleotide sequence ID" value="NZ_CP171844.1"/>
</dbReference>
<sequence length="244" mass="26518">MLRLFANLVIVLACNFFLIVGNAGPSFAQECPDPTKATNASAQQKQASKRLNRALPSYRAKSARYNLALVGDSLVELWQPWIKDSFPNRPVMNLGVAGDTTQNALYRLEGLDLPDFHPADVVVLIGTNNLGAKTAPCAVAAGVVAVVSKVRTLWPGAHIYALSIPPRGKRYAFYEDVRIPANQLVASSLAEMPGVTFVQMNDDMLRCGKPSDKDCSNYKPDHLHFNEGAYKLITSFLAAAGLQL</sequence>
<proteinExistence type="predicted"/>
<keyword evidence="2" id="KW-0732">Signal</keyword>
<dbReference type="EMBL" id="LVYU01000098">
    <property type="protein sequence ID" value="KZB00023.1"/>
    <property type="molecule type" value="Genomic_DNA"/>
</dbReference>
<dbReference type="InterPro" id="IPR013830">
    <property type="entry name" value="SGNH_hydro"/>
</dbReference>
<gene>
    <name evidence="4" type="ORF">A4A59_19810</name>
</gene>
<feature type="region of interest" description="Disordered" evidence="1">
    <location>
        <begin position="31"/>
        <end position="51"/>
    </location>
</feature>
<dbReference type="PANTHER" id="PTHR30383:SF5">
    <property type="entry name" value="SGNH HYDROLASE-TYPE ESTERASE DOMAIN-CONTAINING PROTEIN"/>
    <property type="match status" value="1"/>
</dbReference>
<protein>
    <submittedName>
        <fullName evidence="4">Lipase</fullName>
    </submittedName>
</protein>
<dbReference type="InterPro" id="IPR036514">
    <property type="entry name" value="SGNH_hydro_sf"/>
</dbReference>
<feature type="signal peptide" evidence="2">
    <location>
        <begin position="1"/>
        <end position="28"/>
    </location>
</feature>
<name>A0A154IHL2_RHILE</name>
<dbReference type="PANTHER" id="PTHR30383">
    <property type="entry name" value="THIOESTERASE 1/PROTEASE 1/LYSOPHOSPHOLIPASE L1"/>
    <property type="match status" value="1"/>
</dbReference>
<feature type="domain" description="SGNH hydrolase-type esterase" evidence="3">
    <location>
        <begin position="71"/>
        <end position="232"/>
    </location>
</feature>
<dbReference type="SUPFAM" id="SSF52266">
    <property type="entry name" value="SGNH hydrolase"/>
    <property type="match status" value="1"/>
</dbReference>
<feature type="chain" id="PRO_5007596199" evidence="2">
    <location>
        <begin position="29"/>
        <end position="244"/>
    </location>
</feature>
<dbReference type="InterPro" id="IPR051532">
    <property type="entry name" value="Ester_Hydrolysis_Enzymes"/>
</dbReference>
<dbReference type="Gene3D" id="3.40.50.1110">
    <property type="entry name" value="SGNH hydrolase"/>
    <property type="match status" value="1"/>
</dbReference>
<comment type="caution">
    <text evidence="4">The sequence shown here is derived from an EMBL/GenBank/DDBJ whole genome shotgun (WGS) entry which is preliminary data.</text>
</comment>
<evidence type="ECO:0000259" key="3">
    <source>
        <dbReference type="Pfam" id="PF13472"/>
    </source>
</evidence>
<feature type="compositionally biased region" description="Polar residues" evidence="1">
    <location>
        <begin position="36"/>
        <end position="46"/>
    </location>
</feature>
<reference evidence="4" key="1">
    <citation type="submission" date="2016-03" db="EMBL/GenBank/DDBJ databases">
        <title>Microsymbionts genomes from the relict species Vavilovia formosa.</title>
        <authorList>
            <person name="Chirak E."/>
            <person name="Kimeklis A."/>
            <person name="Kopat V."/>
            <person name="Andronov E."/>
        </authorList>
    </citation>
    <scope>NUCLEOTIDE SEQUENCE [LARGE SCALE GENOMIC DNA]</scope>
    <source>
        <strain evidence="4">Vaf12</strain>
    </source>
</reference>
<evidence type="ECO:0000313" key="4">
    <source>
        <dbReference type="EMBL" id="KZB00023.1"/>
    </source>
</evidence>
<organism evidence="4">
    <name type="scientific">Rhizobium leguminosarum</name>
    <dbReference type="NCBI Taxonomy" id="384"/>
    <lineage>
        <taxon>Bacteria</taxon>
        <taxon>Pseudomonadati</taxon>
        <taxon>Pseudomonadota</taxon>
        <taxon>Alphaproteobacteria</taxon>
        <taxon>Hyphomicrobiales</taxon>
        <taxon>Rhizobiaceae</taxon>
        <taxon>Rhizobium/Agrobacterium group</taxon>
        <taxon>Rhizobium</taxon>
    </lineage>
</organism>
<accession>A0A154IHL2</accession>
<dbReference type="AlphaFoldDB" id="A0A154IHL2"/>
<dbReference type="Pfam" id="PF13472">
    <property type="entry name" value="Lipase_GDSL_2"/>
    <property type="match status" value="1"/>
</dbReference>
<evidence type="ECO:0000256" key="2">
    <source>
        <dbReference type="SAM" id="SignalP"/>
    </source>
</evidence>
<evidence type="ECO:0000256" key="1">
    <source>
        <dbReference type="SAM" id="MobiDB-lite"/>
    </source>
</evidence>
<dbReference type="GO" id="GO:0004622">
    <property type="term" value="F:phosphatidylcholine lysophospholipase activity"/>
    <property type="evidence" value="ECO:0007669"/>
    <property type="project" value="TreeGrafter"/>
</dbReference>